<sequence>MTLEKLTQANNPEFLWTGLEQYLKTSFWHKSQVPFLLVGLCPKYSDMNYIFLPGRTAVFPSGRRYSPEELDPDRWSFETEPDPEYKEVEDAFERANSLWKSQELPLNMGGDYYLIQDCLKWAKTHDFDVPWLNWAIASKHLSEDLSPTPPSCDHPAKDPSHPDYAPELHAALEVWESLYLRGEKPEHLEHSPSSGYWLNKNRQEMGASQKTRITRVSNPGKNKNSGK</sequence>
<reference evidence="2" key="1">
    <citation type="journal article" date="2022" name="Arch. Microbiol.">
        <title>Microbulbifer okhotskensis sp. nov., isolated from a deep bottom sediment of the Okhotsk Sea.</title>
        <authorList>
            <person name="Romanenko L."/>
            <person name="Kurilenko V."/>
            <person name="Otstavnykh N."/>
            <person name="Velansky P."/>
            <person name="Isaeva M."/>
            <person name="Mikhailov V."/>
        </authorList>
    </citation>
    <scope>NUCLEOTIDE SEQUENCE</scope>
    <source>
        <strain evidence="2">OS29</strain>
    </source>
</reference>
<feature type="compositionally biased region" description="Basic and acidic residues" evidence="1">
    <location>
        <begin position="154"/>
        <end position="164"/>
    </location>
</feature>
<keyword evidence="3" id="KW-1185">Reference proteome</keyword>
<feature type="region of interest" description="Disordered" evidence="1">
    <location>
        <begin position="186"/>
        <end position="227"/>
    </location>
</feature>
<proteinExistence type="predicted"/>
<dbReference type="AlphaFoldDB" id="A0A9X2EK03"/>
<evidence type="ECO:0000313" key="3">
    <source>
        <dbReference type="Proteomes" id="UP001139028"/>
    </source>
</evidence>
<dbReference type="Proteomes" id="UP001139028">
    <property type="component" value="Unassembled WGS sequence"/>
</dbReference>
<feature type="compositionally biased region" description="Polar residues" evidence="1">
    <location>
        <begin position="206"/>
        <end position="227"/>
    </location>
</feature>
<feature type="region of interest" description="Disordered" evidence="1">
    <location>
        <begin position="144"/>
        <end position="164"/>
    </location>
</feature>
<name>A0A9X2EK03_9GAMM</name>
<accession>A0A9X2EK03</accession>
<comment type="caution">
    <text evidence="2">The sequence shown here is derived from an EMBL/GenBank/DDBJ whole genome shotgun (WGS) entry which is preliminary data.</text>
</comment>
<evidence type="ECO:0000313" key="2">
    <source>
        <dbReference type="EMBL" id="MCO1333086.1"/>
    </source>
</evidence>
<dbReference type="RefSeq" id="WP_252464256.1">
    <property type="nucleotide sequence ID" value="NZ_JALBWM010000005.1"/>
</dbReference>
<protein>
    <submittedName>
        <fullName evidence="2">Uncharacterized protein</fullName>
    </submittedName>
</protein>
<gene>
    <name evidence="2" type="ORF">MO867_01915</name>
</gene>
<organism evidence="2 3">
    <name type="scientific">Microbulbifer okhotskensis</name>
    <dbReference type="NCBI Taxonomy" id="2926617"/>
    <lineage>
        <taxon>Bacteria</taxon>
        <taxon>Pseudomonadati</taxon>
        <taxon>Pseudomonadota</taxon>
        <taxon>Gammaproteobacteria</taxon>
        <taxon>Cellvibrionales</taxon>
        <taxon>Microbulbiferaceae</taxon>
        <taxon>Microbulbifer</taxon>
    </lineage>
</organism>
<dbReference type="EMBL" id="JALBWM010000005">
    <property type="protein sequence ID" value="MCO1333086.1"/>
    <property type="molecule type" value="Genomic_DNA"/>
</dbReference>
<evidence type="ECO:0000256" key="1">
    <source>
        <dbReference type="SAM" id="MobiDB-lite"/>
    </source>
</evidence>